<reference evidence="1 2" key="1">
    <citation type="submission" date="2012-02" db="EMBL/GenBank/DDBJ databases">
        <title>Whole genome shotgun sequence of Escherichia hermannii NBRC 105704.</title>
        <authorList>
            <person name="Yoshida I."/>
            <person name="Hosoyama A."/>
            <person name="Tsuchikane K."/>
            <person name="Katsumata H."/>
            <person name="Yamazaki S."/>
            <person name="Fujita N."/>
        </authorList>
    </citation>
    <scope>NUCLEOTIDE SEQUENCE [LARGE SCALE GENOMIC DNA]</scope>
    <source>
        <strain evidence="1 2">NBRC 105704</strain>
    </source>
</reference>
<keyword evidence="2" id="KW-1185">Reference proteome</keyword>
<evidence type="ECO:0000313" key="1">
    <source>
        <dbReference type="EMBL" id="GAB53891.1"/>
    </source>
</evidence>
<sequence>MRLAHELALKASDKNLAYLTIDYIKSMVVKKVSFPATKLSLPCLTNVKKPVRLGITPPT</sequence>
<dbReference type="AlphaFoldDB" id="H5V7D3"/>
<proteinExistence type="predicted"/>
<dbReference type="EMBL" id="BAFF01000023">
    <property type="protein sequence ID" value="GAB53891.1"/>
    <property type="molecule type" value="Genomic_DNA"/>
</dbReference>
<dbReference type="Proteomes" id="UP000010297">
    <property type="component" value="Unassembled WGS sequence"/>
</dbReference>
<accession>H5V7D3</accession>
<gene>
    <name evidence="1" type="ORF">EH105704_23_00090</name>
</gene>
<comment type="caution">
    <text evidence="1">The sequence shown here is derived from an EMBL/GenBank/DDBJ whole genome shotgun (WGS) entry which is preliminary data.</text>
</comment>
<name>H5V7D3_ATLHE</name>
<protein>
    <submittedName>
        <fullName evidence="1">Uncharacterized protein</fullName>
    </submittedName>
</protein>
<evidence type="ECO:0000313" key="2">
    <source>
        <dbReference type="Proteomes" id="UP000010297"/>
    </source>
</evidence>
<organism evidence="1 2">
    <name type="scientific">Atlantibacter hermannii NBRC 105704</name>
    <dbReference type="NCBI Taxonomy" id="1115512"/>
    <lineage>
        <taxon>Bacteria</taxon>
        <taxon>Pseudomonadati</taxon>
        <taxon>Pseudomonadota</taxon>
        <taxon>Gammaproteobacteria</taxon>
        <taxon>Enterobacterales</taxon>
        <taxon>Enterobacteriaceae</taxon>
        <taxon>Atlantibacter</taxon>
    </lineage>
</organism>